<dbReference type="InterPro" id="IPR023214">
    <property type="entry name" value="HAD_sf"/>
</dbReference>
<dbReference type="SUPFAM" id="SSF56784">
    <property type="entry name" value="HAD-like"/>
    <property type="match status" value="1"/>
</dbReference>
<keyword evidence="2" id="KW-1185">Reference proteome</keyword>
<evidence type="ECO:0000313" key="1">
    <source>
        <dbReference type="EMBL" id="CAI2379032.1"/>
    </source>
</evidence>
<comment type="caution">
    <text evidence="1">The sequence shown here is derived from an EMBL/GenBank/DDBJ whole genome shotgun (WGS) entry which is preliminary data.</text>
</comment>
<dbReference type="AlphaFoldDB" id="A0AAD1XU51"/>
<organism evidence="1 2">
    <name type="scientific">Euplotes crassus</name>
    <dbReference type="NCBI Taxonomy" id="5936"/>
    <lineage>
        <taxon>Eukaryota</taxon>
        <taxon>Sar</taxon>
        <taxon>Alveolata</taxon>
        <taxon>Ciliophora</taxon>
        <taxon>Intramacronucleata</taxon>
        <taxon>Spirotrichea</taxon>
        <taxon>Hypotrichia</taxon>
        <taxon>Euplotida</taxon>
        <taxon>Euplotidae</taxon>
        <taxon>Moneuplotes</taxon>
    </lineage>
</organism>
<dbReference type="Proteomes" id="UP001295684">
    <property type="component" value="Unassembled WGS sequence"/>
</dbReference>
<name>A0AAD1XU51_EUPCR</name>
<dbReference type="InterPro" id="IPR036412">
    <property type="entry name" value="HAD-like_sf"/>
</dbReference>
<evidence type="ECO:0000313" key="2">
    <source>
        <dbReference type="Proteomes" id="UP001295684"/>
    </source>
</evidence>
<gene>
    <name evidence="1" type="ORF">ECRASSUSDP1_LOCUS20437</name>
</gene>
<dbReference type="Gene3D" id="3.40.50.1000">
    <property type="entry name" value="HAD superfamily/HAD-like"/>
    <property type="match status" value="1"/>
</dbReference>
<accession>A0AAD1XU51</accession>
<evidence type="ECO:0008006" key="3">
    <source>
        <dbReference type="Google" id="ProtNLM"/>
    </source>
</evidence>
<reference evidence="1" key="1">
    <citation type="submission" date="2023-07" db="EMBL/GenBank/DDBJ databases">
        <authorList>
            <consortium name="AG Swart"/>
            <person name="Singh M."/>
            <person name="Singh A."/>
            <person name="Seah K."/>
            <person name="Emmerich C."/>
        </authorList>
    </citation>
    <scope>NUCLEOTIDE SEQUENCE</scope>
    <source>
        <strain evidence="1">DP1</strain>
    </source>
</reference>
<dbReference type="EMBL" id="CAMPGE010020838">
    <property type="protein sequence ID" value="CAI2379032.1"/>
    <property type="molecule type" value="Genomic_DNA"/>
</dbReference>
<protein>
    <recommendedName>
        <fullName evidence="3">FCP1 homology domain-containing protein</fullName>
    </recommendedName>
</protein>
<sequence length="264" mass="31035">MNKFCTQGRKIGIFKNFCVAQQARRSFMKKSESAEKMLYVFDLNGVLGYVDTGKNYEAMQKFYTREPDFKEGGCRVWHRPNLGKVAKDMLIKQRGKVNIGIWSCQNKENTEKQLKAFFGRTYSHLLFVFYSSNREQVTQSDSIHDIEPIPMKRDLKMIYDKYSFHNEENTVMISNFPNELDDYHYNEIVLPLYDPLRGQTDFEDDKHMSYLEKYINGLHAMDTYIGTDVRAKINNISYKKFIQKYTKKIRYDSNSFSSGNAGSF</sequence>
<proteinExistence type="predicted"/>